<keyword evidence="2 6" id="KW-0805">Transcription regulation</keyword>
<protein>
    <recommendedName>
        <fullName evidence="6">RNA polymerase sigma factor SigA</fullName>
    </recommendedName>
</protein>
<feature type="region of interest" description="Sigma-70 factor domain-3" evidence="6">
    <location>
        <begin position="417"/>
        <end position="493"/>
    </location>
</feature>
<dbReference type="InterPro" id="IPR012760">
    <property type="entry name" value="RNA_pol_sigma_RpoD_C"/>
</dbReference>
<dbReference type="Gene3D" id="1.10.10.10">
    <property type="entry name" value="Winged helix-like DNA-binding domain superfamily/Winged helix DNA-binding domain"/>
    <property type="match status" value="2"/>
</dbReference>
<accession>A0A2U8E0K1</accession>
<dbReference type="Pfam" id="PF04545">
    <property type="entry name" value="Sigma70_r4"/>
    <property type="match status" value="1"/>
</dbReference>
<dbReference type="SUPFAM" id="SSF88946">
    <property type="entry name" value="Sigma2 domain of RNA polymerase sigma factors"/>
    <property type="match status" value="1"/>
</dbReference>
<dbReference type="Gene3D" id="1.10.601.10">
    <property type="entry name" value="RNA Polymerase Primary Sigma Factor"/>
    <property type="match status" value="1"/>
</dbReference>
<dbReference type="Pfam" id="PF04539">
    <property type="entry name" value="Sigma70_r3"/>
    <property type="match status" value="1"/>
</dbReference>
<dbReference type="InterPro" id="IPR007627">
    <property type="entry name" value="RNA_pol_sigma70_r2"/>
</dbReference>
<organism evidence="10 11">
    <name type="scientific">Ereboglobus luteus</name>
    <dbReference type="NCBI Taxonomy" id="1796921"/>
    <lineage>
        <taxon>Bacteria</taxon>
        <taxon>Pseudomonadati</taxon>
        <taxon>Verrucomicrobiota</taxon>
        <taxon>Opitutia</taxon>
        <taxon>Opitutales</taxon>
        <taxon>Opitutaceae</taxon>
        <taxon>Ereboglobus</taxon>
    </lineage>
</organism>
<evidence type="ECO:0000256" key="7">
    <source>
        <dbReference type="SAM" id="MobiDB-lite"/>
    </source>
</evidence>
<comment type="function">
    <text evidence="6">Sigma factors are initiation factors that promote the attachment of RNA polymerase to specific initiation sites and are then released. This sigma factor is the primary sigma factor during exponential growth.</text>
</comment>
<comment type="subcellular location">
    <subcellularLocation>
        <location evidence="6">Cytoplasm</location>
    </subcellularLocation>
</comment>
<dbReference type="Proteomes" id="UP000244896">
    <property type="component" value="Chromosome"/>
</dbReference>
<sequence>MPRKAKKKTATSSVHSDAVESAIERAEAAAAEHSSNPGANEKIRALIRQAKEQGYLTTEDISEALPDTHEGQEEYENVLNILGNLEIEVIDPDQVEEYKQQKEDAEEEESRTSNNDILDDPVRMYLKQMGQVPLLTREQEVEISKRIETAELKAQNVLFEVAIIGRHIAELGAKLITREERFDRIVIDKKIESRESYFKHLPKLVETTQKNEESVAQGWEELRKAKTEADKKRVGTKYKKRENTLRANFSKYFFKLKVYEEYLESKKAVFAEIEELYAKLDRAKKPKTKKDAGIDTKPINARLKQIEQEWRINPARFLEVIKQTNVHVREAHKAKTEMVEANLRLVISIAKKYTNRGLSFLDLIQEGNMGLMKAVEKFEYRRGYKFSTYATWWIRQAITRSIADQARTIRIPVHMIETLNKVMQVQKQLLQEFGHEPTPDEVADEMNLPVERVQQIMKMAQQPISLQSPVGDGDDTSFGDFIEDKSAENPYDMTAFSLLREKIIDVLDSLTERERRVLSLRFGLIDGYSRTLEEVGKQFRVTRERIRQIEAKALRKMRHPTRIRQLHGFFDAEQIDNAQNLLQQVAREKKAGESIIPPSGIQSAFNPFGKR</sequence>
<dbReference type="RefSeq" id="WP_108824192.1">
    <property type="nucleotide sequence ID" value="NZ_CP023004.1"/>
</dbReference>
<dbReference type="OrthoDB" id="9809557at2"/>
<keyword evidence="3 6" id="KW-0731">Sigma factor</keyword>
<feature type="region of interest" description="Disordered" evidence="7">
    <location>
        <begin position="1"/>
        <end position="20"/>
    </location>
</feature>
<feature type="domain" description="RNA polymerase sigma-70" evidence="9">
    <location>
        <begin position="531"/>
        <end position="557"/>
    </location>
</feature>
<dbReference type="InterPro" id="IPR009042">
    <property type="entry name" value="RNA_pol_sigma70_r1_2"/>
</dbReference>
<dbReference type="PRINTS" id="PR00046">
    <property type="entry name" value="SIGMA70FCT"/>
</dbReference>
<dbReference type="InterPro" id="IPR007127">
    <property type="entry name" value="RNA_pol_sigma_70_r1_1"/>
</dbReference>
<dbReference type="HAMAP" id="MF_00963">
    <property type="entry name" value="Sigma70_RpoD_SigA"/>
    <property type="match status" value="1"/>
</dbReference>
<keyword evidence="5 6" id="KW-0804">Transcription</keyword>
<dbReference type="PROSITE" id="PS00715">
    <property type="entry name" value="SIGMA70_1"/>
    <property type="match status" value="1"/>
</dbReference>
<feature type="DNA-binding region" description="H-T-H motif" evidence="6">
    <location>
        <begin position="532"/>
        <end position="551"/>
    </location>
</feature>
<feature type="region of interest" description="Disordered" evidence="7">
    <location>
        <begin position="97"/>
        <end position="116"/>
    </location>
</feature>
<dbReference type="InterPro" id="IPR050239">
    <property type="entry name" value="Sigma-70_RNA_pol_init_factors"/>
</dbReference>
<dbReference type="Gene3D" id="1.10.220.120">
    <property type="entry name" value="Sigma-70 factor, region 1.1"/>
    <property type="match status" value="1"/>
</dbReference>
<evidence type="ECO:0000256" key="6">
    <source>
        <dbReference type="HAMAP-Rule" id="MF_00963"/>
    </source>
</evidence>
<dbReference type="InterPro" id="IPR000943">
    <property type="entry name" value="RNA_pol_sigma70"/>
</dbReference>
<evidence type="ECO:0000256" key="5">
    <source>
        <dbReference type="ARBA" id="ARBA00023163"/>
    </source>
</evidence>
<feature type="short sequence motif" description="Interaction with polymerase core subunit RpoC" evidence="6">
    <location>
        <begin position="362"/>
        <end position="365"/>
    </location>
</feature>
<dbReference type="PANTHER" id="PTHR30603">
    <property type="entry name" value="RNA POLYMERASE SIGMA FACTOR RPO"/>
    <property type="match status" value="1"/>
</dbReference>
<dbReference type="FunFam" id="1.10.601.10:FF:000001">
    <property type="entry name" value="RNA polymerase sigma factor SigA"/>
    <property type="match status" value="1"/>
</dbReference>
<evidence type="ECO:0000256" key="1">
    <source>
        <dbReference type="ARBA" id="ARBA00022490"/>
    </source>
</evidence>
<dbReference type="SUPFAM" id="SSF88659">
    <property type="entry name" value="Sigma3 and sigma4 domains of RNA polymerase sigma factors"/>
    <property type="match status" value="2"/>
</dbReference>
<dbReference type="AlphaFoldDB" id="A0A2U8E0K1"/>
<dbReference type="InterPro" id="IPR028630">
    <property type="entry name" value="Sigma70_RpoD"/>
</dbReference>
<dbReference type="GO" id="GO:0016987">
    <property type="term" value="F:sigma factor activity"/>
    <property type="evidence" value="ECO:0007669"/>
    <property type="project" value="UniProtKB-UniRule"/>
</dbReference>
<dbReference type="KEGG" id="elut:CKA38_03190"/>
<evidence type="ECO:0000256" key="2">
    <source>
        <dbReference type="ARBA" id="ARBA00023015"/>
    </source>
</evidence>
<feature type="region of interest" description="Sigma-70 factor domain-4" evidence="6">
    <location>
        <begin position="506"/>
        <end position="559"/>
    </location>
</feature>
<feature type="region of interest" description="Sigma-70 factor domain-2" evidence="6">
    <location>
        <begin position="338"/>
        <end position="408"/>
    </location>
</feature>
<evidence type="ECO:0000256" key="4">
    <source>
        <dbReference type="ARBA" id="ARBA00023125"/>
    </source>
</evidence>
<dbReference type="CDD" id="cd06171">
    <property type="entry name" value="Sigma70_r4"/>
    <property type="match status" value="1"/>
</dbReference>
<dbReference type="EMBL" id="CP023004">
    <property type="protein sequence ID" value="AWI08387.1"/>
    <property type="molecule type" value="Genomic_DNA"/>
</dbReference>
<dbReference type="InterPro" id="IPR013325">
    <property type="entry name" value="RNA_pol_sigma_r2"/>
</dbReference>
<evidence type="ECO:0000259" key="8">
    <source>
        <dbReference type="PROSITE" id="PS00715"/>
    </source>
</evidence>
<evidence type="ECO:0000313" key="11">
    <source>
        <dbReference type="Proteomes" id="UP000244896"/>
    </source>
</evidence>
<gene>
    <name evidence="10" type="primary">rpoD</name>
    <name evidence="6" type="synonym">sigA</name>
    <name evidence="10" type="ORF">CKA38_03190</name>
</gene>
<evidence type="ECO:0000313" key="10">
    <source>
        <dbReference type="EMBL" id="AWI08387.1"/>
    </source>
</evidence>
<dbReference type="PANTHER" id="PTHR30603:SF60">
    <property type="entry name" value="RNA POLYMERASE SIGMA FACTOR RPOD"/>
    <property type="match status" value="1"/>
</dbReference>
<proteinExistence type="inferred from homology"/>
<dbReference type="Pfam" id="PF04542">
    <property type="entry name" value="Sigma70_r2"/>
    <property type="match status" value="1"/>
</dbReference>
<keyword evidence="4 6" id="KW-0238">DNA-binding</keyword>
<dbReference type="InterPro" id="IPR014284">
    <property type="entry name" value="RNA_pol_sigma-70_dom"/>
</dbReference>
<dbReference type="NCBIfam" id="TIGR02937">
    <property type="entry name" value="sigma70-ECF"/>
    <property type="match status" value="1"/>
</dbReference>
<keyword evidence="11" id="KW-1185">Reference proteome</keyword>
<dbReference type="InterPro" id="IPR042189">
    <property type="entry name" value="RNA_pol_sigma_70_r1_1_sf"/>
</dbReference>
<feature type="domain" description="RNA polymerase sigma-70" evidence="8">
    <location>
        <begin position="362"/>
        <end position="375"/>
    </location>
</feature>
<dbReference type="NCBIfam" id="TIGR02393">
    <property type="entry name" value="RpoD_Cterm"/>
    <property type="match status" value="1"/>
</dbReference>
<dbReference type="GO" id="GO:0006352">
    <property type="term" value="P:DNA-templated transcription initiation"/>
    <property type="evidence" value="ECO:0007669"/>
    <property type="project" value="UniProtKB-UniRule"/>
</dbReference>
<comment type="subunit">
    <text evidence="6">Interacts transiently with the RNA polymerase catalytic core.</text>
</comment>
<keyword evidence="1 6" id="KW-0963">Cytoplasm</keyword>
<dbReference type="InterPro" id="IPR013324">
    <property type="entry name" value="RNA_pol_sigma_r3/r4-like"/>
</dbReference>
<evidence type="ECO:0000256" key="3">
    <source>
        <dbReference type="ARBA" id="ARBA00023082"/>
    </source>
</evidence>
<dbReference type="GO" id="GO:0005737">
    <property type="term" value="C:cytoplasm"/>
    <property type="evidence" value="ECO:0007669"/>
    <property type="project" value="UniProtKB-SubCell"/>
</dbReference>
<dbReference type="Pfam" id="PF00140">
    <property type="entry name" value="Sigma70_r1_2"/>
    <property type="match status" value="1"/>
</dbReference>
<dbReference type="InterPro" id="IPR007624">
    <property type="entry name" value="RNA_pol_sigma70_r3"/>
</dbReference>
<dbReference type="PROSITE" id="PS00716">
    <property type="entry name" value="SIGMA70_2"/>
    <property type="match status" value="1"/>
</dbReference>
<dbReference type="InterPro" id="IPR036388">
    <property type="entry name" value="WH-like_DNA-bd_sf"/>
</dbReference>
<dbReference type="InterPro" id="IPR007630">
    <property type="entry name" value="RNA_pol_sigma70_r4"/>
</dbReference>
<dbReference type="GO" id="GO:0003677">
    <property type="term" value="F:DNA binding"/>
    <property type="evidence" value="ECO:0007669"/>
    <property type="project" value="UniProtKB-UniRule"/>
</dbReference>
<comment type="similarity">
    <text evidence="6">Belongs to the sigma-70 factor family. RpoD/SigA subfamily.</text>
</comment>
<reference evidence="10 11" key="1">
    <citation type="journal article" date="2018" name="Syst. Appl. Microbiol.">
        <title>Ereboglobus luteus gen. nov. sp. nov. from cockroach guts, and new insights into the oxygen relationship of the genera Opitutus and Didymococcus (Verrucomicrobia: Opitutaceae).</title>
        <authorList>
            <person name="Tegtmeier D."/>
            <person name="Belitz A."/>
            <person name="Radek R."/>
            <person name="Heimerl T."/>
            <person name="Brune A."/>
        </authorList>
    </citation>
    <scope>NUCLEOTIDE SEQUENCE [LARGE SCALE GENOMIC DNA]</scope>
    <source>
        <strain evidence="10 11">Ho45</strain>
    </source>
</reference>
<evidence type="ECO:0000259" key="9">
    <source>
        <dbReference type="PROSITE" id="PS00716"/>
    </source>
</evidence>
<name>A0A2U8E0K1_9BACT</name>
<dbReference type="Pfam" id="PF03979">
    <property type="entry name" value="Sigma70_r1_1"/>
    <property type="match status" value="1"/>
</dbReference>